<dbReference type="SUPFAM" id="SSF101447">
    <property type="entry name" value="Formin homology 2 domain (FH2 domain)"/>
    <property type="match status" value="1"/>
</dbReference>
<organism evidence="2 3">
    <name type="scientific">Gulo gulo</name>
    <name type="common">Wolverine</name>
    <name type="synonym">Gluton</name>
    <dbReference type="NCBI Taxonomy" id="48420"/>
    <lineage>
        <taxon>Eukaryota</taxon>
        <taxon>Metazoa</taxon>
        <taxon>Chordata</taxon>
        <taxon>Craniata</taxon>
        <taxon>Vertebrata</taxon>
        <taxon>Euteleostomi</taxon>
        <taxon>Mammalia</taxon>
        <taxon>Eutheria</taxon>
        <taxon>Laurasiatheria</taxon>
        <taxon>Carnivora</taxon>
        <taxon>Caniformia</taxon>
        <taxon>Musteloidea</taxon>
        <taxon>Mustelidae</taxon>
        <taxon>Guloninae</taxon>
        <taxon>Gulo</taxon>
    </lineage>
</organism>
<dbReference type="Gene3D" id="1.20.58.2220">
    <property type="entry name" value="Formin, FH2 domain"/>
    <property type="match status" value="1"/>
</dbReference>
<protein>
    <recommendedName>
        <fullName evidence="1">FH2 domain-containing protein</fullName>
    </recommendedName>
</protein>
<dbReference type="InterPro" id="IPR051425">
    <property type="entry name" value="Formin_Homology"/>
</dbReference>
<accession>A0A9X9Q6Z1</accession>
<keyword evidence="3" id="KW-1185">Reference proteome</keyword>
<comment type="caution">
    <text evidence="2">The sequence shown here is derived from an EMBL/GenBank/DDBJ whole genome shotgun (WGS) entry which is preliminary data.</text>
</comment>
<name>A0A9X9Q6Z1_GULGU</name>
<feature type="non-terminal residue" evidence="2">
    <location>
        <position position="1"/>
    </location>
</feature>
<dbReference type="EMBL" id="CYRY02043092">
    <property type="protein sequence ID" value="VCX37237.1"/>
    <property type="molecule type" value="Genomic_DNA"/>
</dbReference>
<feature type="domain" description="FH2" evidence="1">
    <location>
        <begin position="1"/>
        <end position="238"/>
    </location>
</feature>
<evidence type="ECO:0000313" key="2">
    <source>
        <dbReference type="EMBL" id="VCX37237.1"/>
    </source>
</evidence>
<dbReference type="Pfam" id="PF02181">
    <property type="entry name" value="FH2"/>
    <property type="match status" value="1"/>
</dbReference>
<dbReference type="PANTHER" id="PTHR45725">
    <property type="entry name" value="FORMIN HOMOLOGY 2 FAMILY MEMBER"/>
    <property type="match status" value="1"/>
</dbReference>
<dbReference type="AlphaFoldDB" id="A0A9X9Q6Z1"/>
<dbReference type="InterPro" id="IPR015425">
    <property type="entry name" value="FH2_Formin"/>
</dbReference>
<evidence type="ECO:0000259" key="1">
    <source>
        <dbReference type="PROSITE" id="PS51444"/>
    </source>
</evidence>
<sequence length="238" mass="26340">MLSVPEYKTRLRSLHFQATLQEKTEEIRGSLECLSQASLELRNSRKLAKILEFVLAMGNYLNDGQPKTNKTTGFKINFLTELNSTKTVDGKSTFLHILAKSLSQHFPELLGFSQDLPTVPLAAKVNQRALTSDLADLHGTISEIQAACQSMCPSSEDKFAVVMTSFLETAQPVLRALDGLQREAMEELGRALAFFGEDSKATTSEAFFGIFAEFMSKFEVSHDGRPKGPLRSPSRGQM</sequence>
<dbReference type="InterPro" id="IPR042201">
    <property type="entry name" value="FH2_Formin_sf"/>
</dbReference>
<dbReference type="PANTHER" id="PTHR45725:SF3">
    <property type="entry name" value="DELPHILIN"/>
    <property type="match status" value="1"/>
</dbReference>
<proteinExistence type="predicted"/>
<dbReference type="PROSITE" id="PS51444">
    <property type="entry name" value="FH2"/>
    <property type="match status" value="1"/>
</dbReference>
<gene>
    <name evidence="2" type="ORF">BN2614_LOCUS2</name>
</gene>
<dbReference type="Proteomes" id="UP000269945">
    <property type="component" value="Unassembled WGS sequence"/>
</dbReference>
<reference evidence="2 3" key="1">
    <citation type="submission" date="2018-10" db="EMBL/GenBank/DDBJ databases">
        <authorList>
            <person name="Ekblom R."/>
            <person name="Jareborg N."/>
        </authorList>
    </citation>
    <scope>NUCLEOTIDE SEQUENCE [LARGE SCALE GENOMIC DNA]</scope>
    <source>
        <tissue evidence="2">Muscle</tissue>
    </source>
</reference>
<evidence type="ECO:0000313" key="3">
    <source>
        <dbReference type="Proteomes" id="UP000269945"/>
    </source>
</evidence>